<dbReference type="AlphaFoldDB" id="A0A2A6B7R1"/>
<reference evidence="1" key="2">
    <citation type="submission" date="2022-06" db="UniProtKB">
        <authorList>
            <consortium name="EnsemblMetazoa"/>
        </authorList>
    </citation>
    <scope>IDENTIFICATION</scope>
    <source>
        <strain evidence="1">PS312</strain>
    </source>
</reference>
<accession>A0A2A6B7R1</accession>
<reference evidence="2" key="1">
    <citation type="journal article" date="2008" name="Nat. Genet.">
        <title>The Pristionchus pacificus genome provides a unique perspective on nematode lifestyle and parasitism.</title>
        <authorList>
            <person name="Dieterich C."/>
            <person name="Clifton S.W."/>
            <person name="Schuster L.N."/>
            <person name="Chinwalla A."/>
            <person name="Delehaunty K."/>
            <person name="Dinkelacker I."/>
            <person name="Fulton L."/>
            <person name="Fulton R."/>
            <person name="Godfrey J."/>
            <person name="Minx P."/>
            <person name="Mitreva M."/>
            <person name="Roeseler W."/>
            <person name="Tian H."/>
            <person name="Witte H."/>
            <person name="Yang S.P."/>
            <person name="Wilson R.K."/>
            <person name="Sommer R.J."/>
        </authorList>
    </citation>
    <scope>NUCLEOTIDE SEQUENCE [LARGE SCALE GENOMIC DNA]</scope>
    <source>
        <strain evidence="2">PS312</strain>
    </source>
</reference>
<sequence length="178" mass="20535">MRKSRIDLMRDDLDELATIEEEFVNVNILHKDKTYSTFVTKTTLENSKIKPKCKGNHHTSSISISNISISISNNIKRCDTLFCSFSYFSRFYAKRCPDLEPYECKDDETVCFSKTLLDGTVTKRICAPDYFCLYFSPWKDPHVNLNVLEMNAMSNRENKEWYEKDDPITSTAAAAPPS</sequence>
<proteinExistence type="predicted"/>
<gene>
    <name evidence="1" type="primary">WBGene00273632</name>
</gene>
<accession>A0A8R1YSE6</accession>
<evidence type="ECO:0000313" key="1">
    <source>
        <dbReference type="EnsemblMetazoa" id="PPA35263.1"/>
    </source>
</evidence>
<name>A0A2A6B7R1_PRIPA</name>
<dbReference type="Proteomes" id="UP000005239">
    <property type="component" value="Unassembled WGS sequence"/>
</dbReference>
<evidence type="ECO:0000313" key="2">
    <source>
        <dbReference type="Proteomes" id="UP000005239"/>
    </source>
</evidence>
<dbReference type="EnsemblMetazoa" id="PPA35263.1">
    <property type="protein sequence ID" value="PPA35263.1"/>
    <property type="gene ID" value="WBGene00273632"/>
</dbReference>
<keyword evidence="2" id="KW-1185">Reference proteome</keyword>
<protein>
    <submittedName>
        <fullName evidence="1">Uncharacterized protein</fullName>
    </submittedName>
</protein>
<organism evidence="1 2">
    <name type="scientific">Pristionchus pacificus</name>
    <name type="common">Parasitic nematode worm</name>
    <dbReference type="NCBI Taxonomy" id="54126"/>
    <lineage>
        <taxon>Eukaryota</taxon>
        <taxon>Metazoa</taxon>
        <taxon>Ecdysozoa</taxon>
        <taxon>Nematoda</taxon>
        <taxon>Chromadorea</taxon>
        <taxon>Rhabditida</taxon>
        <taxon>Rhabditina</taxon>
        <taxon>Diplogasteromorpha</taxon>
        <taxon>Diplogasteroidea</taxon>
        <taxon>Neodiplogasteridae</taxon>
        <taxon>Pristionchus</taxon>
    </lineage>
</organism>